<protein>
    <submittedName>
        <fullName evidence="1">Uncharacterized protein</fullName>
    </submittedName>
</protein>
<gene>
    <name evidence="1" type="ORF">W822_15620</name>
</gene>
<dbReference type="STRING" id="1424334.W822_15620"/>
<dbReference type="AlphaFoldDB" id="V8QR21"/>
<organism evidence="1 2">
    <name type="scientific">Advenella kashmirensis W13003</name>
    <dbReference type="NCBI Taxonomy" id="1424334"/>
    <lineage>
        <taxon>Bacteria</taxon>
        <taxon>Pseudomonadati</taxon>
        <taxon>Pseudomonadota</taxon>
        <taxon>Betaproteobacteria</taxon>
        <taxon>Burkholderiales</taxon>
        <taxon>Alcaligenaceae</taxon>
    </lineage>
</organism>
<sequence>MDKRVRNPFGHLLVCPSKLNHLERCQELARCAGLLLAQTGPNQKTYTWLGDNILKALNNDQSLDETLGIRPPRGSRQTYANWKQQTQRNNLILRFANECGSDGKAEAVFHGKQPCPENLVGLYSQLKAFGRLPNSPGSVSRLRNLKSDTR</sequence>
<accession>V8QR21</accession>
<proteinExistence type="predicted"/>
<reference evidence="1 2" key="1">
    <citation type="journal article" date="2014" name="Genome Announc.">
        <title>Draft Genome Sequence of Advenella kashmirensis Strain W13003, a Polycyclic Aromatic Hydrocarbon-Degrading Bacterium.</title>
        <authorList>
            <person name="Wang X."/>
            <person name="Jin D."/>
            <person name="Zhou L."/>
            <person name="Wu L."/>
            <person name="An W."/>
            <person name="Zhao L."/>
        </authorList>
    </citation>
    <scope>NUCLEOTIDE SEQUENCE [LARGE SCALE GENOMIC DNA]</scope>
    <source>
        <strain evidence="1 2">W13003</strain>
    </source>
</reference>
<name>V8QR21_9BURK</name>
<dbReference type="HOGENOM" id="CLU_1736659_0_0_4"/>
<keyword evidence="2" id="KW-1185">Reference proteome</keyword>
<dbReference type="EMBL" id="AYXT01000010">
    <property type="protein sequence ID" value="ETF02426.1"/>
    <property type="molecule type" value="Genomic_DNA"/>
</dbReference>
<comment type="caution">
    <text evidence="1">The sequence shown here is derived from an EMBL/GenBank/DDBJ whole genome shotgun (WGS) entry which is preliminary data.</text>
</comment>
<dbReference type="Proteomes" id="UP000018733">
    <property type="component" value="Unassembled WGS sequence"/>
</dbReference>
<dbReference type="OrthoDB" id="9830352at2"/>
<dbReference type="RefSeq" id="WP_024006073.1">
    <property type="nucleotide sequence ID" value="NZ_KI650980.1"/>
</dbReference>
<evidence type="ECO:0000313" key="2">
    <source>
        <dbReference type="Proteomes" id="UP000018733"/>
    </source>
</evidence>
<evidence type="ECO:0000313" key="1">
    <source>
        <dbReference type="EMBL" id="ETF02426.1"/>
    </source>
</evidence>